<dbReference type="Proteomes" id="UP000030341">
    <property type="component" value="Chromosome 1"/>
</dbReference>
<dbReference type="InterPro" id="IPR026268">
    <property type="entry name" value="RseC"/>
</dbReference>
<dbReference type="PIRSF" id="PIRSF004923">
    <property type="entry name" value="RseC"/>
    <property type="match status" value="1"/>
</dbReference>
<dbReference type="EMBL" id="CP009888">
    <property type="protein sequence ID" value="AIY64904.1"/>
    <property type="molecule type" value="Genomic_DNA"/>
</dbReference>
<reference evidence="2 3" key="1">
    <citation type="submission" date="2014-11" db="EMBL/GenBank/DDBJ databases">
        <title>Complete Genome Sequence of Pseudoalteromonas sp. Strain OCN003 Isolated from Kaneohe Bay, Oahu, Hawaii.</title>
        <authorList>
            <person name="Beurmann S."/>
            <person name="Videau P."/>
            <person name="Ushijima B."/>
            <person name="Smith A.M."/>
            <person name="Aeby G.S."/>
            <person name="Callahan S.M."/>
            <person name="Belcaid M."/>
        </authorList>
    </citation>
    <scope>NUCLEOTIDE SEQUENCE [LARGE SCALE GENOMIC DNA]</scope>
    <source>
        <strain evidence="2 3">OCN003</strain>
    </source>
</reference>
<keyword evidence="3" id="KW-1185">Reference proteome</keyword>
<feature type="transmembrane region" description="Helical" evidence="1">
    <location>
        <begin position="77"/>
        <end position="97"/>
    </location>
</feature>
<evidence type="ECO:0000313" key="3">
    <source>
        <dbReference type="Proteomes" id="UP000030341"/>
    </source>
</evidence>
<keyword evidence="1" id="KW-0472">Membrane</keyword>
<protein>
    <submittedName>
        <fullName evidence="2">Regulator</fullName>
    </submittedName>
</protein>
<organism evidence="2 3">
    <name type="scientific">Pseudoalteromonas piratica</name>
    <dbReference type="NCBI Taxonomy" id="1348114"/>
    <lineage>
        <taxon>Bacteria</taxon>
        <taxon>Pseudomonadati</taxon>
        <taxon>Pseudomonadota</taxon>
        <taxon>Gammaproteobacteria</taxon>
        <taxon>Alteromonadales</taxon>
        <taxon>Pseudoalteromonadaceae</taxon>
        <taxon>Pseudoalteromonas</taxon>
    </lineage>
</organism>
<dbReference type="InterPro" id="IPR007359">
    <property type="entry name" value="SigmaE_reg_RseC_MucC"/>
</dbReference>
<name>A0A0A7EE76_9GAMM</name>
<accession>A0A0A7EE76</accession>
<dbReference type="AlphaFoldDB" id="A0A0A7EE76"/>
<sequence>MIEKTFTVAKVENTLVTFALPKPQACSGCDGKCGSLTFAKLFANKRSELTIESKERLEVGQKVDLALDDSHVIKMSLLTYMVPLLLALIFTIVSTNVFVLAELWQVLFAIIGGYVGFILAKEKQKGLKNRIKIKKIHPISLPITQINGD</sequence>
<dbReference type="Pfam" id="PF04246">
    <property type="entry name" value="RseC_MucC"/>
    <property type="match status" value="1"/>
</dbReference>
<keyword evidence="1" id="KW-0812">Transmembrane</keyword>
<dbReference type="HOGENOM" id="CLU_124911_0_0_6"/>
<dbReference type="OrthoDB" id="6299046at2"/>
<dbReference type="PANTHER" id="PTHR35867">
    <property type="entry name" value="PROTEIN RSEC"/>
    <property type="match status" value="1"/>
</dbReference>
<gene>
    <name evidence="2" type="ORF">OM33_06885</name>
</gene>
<feature type="transmembrane region" description="Helical" evidence="1">
    <location>
        <begin position="103"/>
        <end position="120"/>
    </location>
</feature>
<dbReference type="RefSeq" id="WP_038640299.1">
    <property type="nucleotide sequence ID" value="NZ_CP009888.1"/>
</dbReference>
<dbReference type="PANTHER" id="PTHR35867:SF1">
    <property type="entry name" value="PROTEIN RSEC"/>
    <property type="match status" value="1"/>
</dbReference>
<proteinExistence type="predicted"/>
<dbReference type="KEGG" id="pseo:OM33_06885"/>
<dbReference type="STRING" id="1348114.OM33_06885"/>
<keyword evidence="1" id="KW-1133">Transmembrane helix</keyword>
<evidence type="ECO:0000313" key="2">
    <source>
        <dbReference type="EMBL" id="AIY64904.1"/>
    </source>
</evidence>
<evidence type="ECO:0000256" key="1">
    <source>
        <dbReference type="SAM" id="Phobius"/>
    </source>
</evidence>
<dbReference type="eggNOG" id="COG3086">
    <property type="taxonomic scope" value="Bacteria"/>
</dbReference>